<dbReference type="GO" id="GO:0007059">
    <property type="term" value="P:chromosome segregation"/>
    <property type="evidence" value="ECO:0007669"/>
    <property type="project" value="TreeGrafter"/>
</dbReference>
<dbReference type="RefSeq" id="WP_054359384.1">
    <property type="nucleotide sequence ID" value="NZ_LJYW01000001.1"/>
</dbReference>
<dbReference type="CDD" id="cd16411">
    <property type="entry name" value="ParB_N_like"/>
    <property type="match status" value="1"/>
</dbReference>
<sequence length="303" mass="34305">MIDETVNDAQRHVSTIATAKIRVLNPRVRNRRNFEEIVDNIAKVGLKRPITVSRRAGTDPVEYDLVCGQGRLEAFIALEQSEIPAIIIDASEDECLVMSLVENCARRQHRSIDLMQEIGTLRRRGYNDRQIADKIGVSPEYVNMIAGLLERGEERLVSAVETGLLPLNLAIEISRADDEGAQRALMDAYTEKKLRGKKLAAVRRLLQQRKRRGRQVDETPFGRKGTGQKVLTSDALVRVYRLEADRQKLMVKKAEITQSRLLFVVEAFRALREDDHFLTLLRAEGLDSMPAWMESRLGTRSSG</sequence>
<dbReference type="AlphaFoldDB" id="A0A0P6VN06"/>
<protein>
    <submittedName>
        <fullName evidence="2">Chromosome partitioning protein ParB</fullName>
    </submittedName>
</protein>
<dbReference type="Gene3D" id="1.10.10.2830">
    <property type="match status" value="1"/>
</dbReference>
<reference evidence="2 3" key="2">
    <citation type="submission" date="2015-10" db="EMBL/GenBank/DDBJ databases">
        <title>Draft Genome Sequence of Prosthecomicrobium hirschii ATCC 27832.</title>
        <authorList>
            <person name="Daniel J."/>
            <person name="Givan S.A."/>
            <person name="Brun Y.V."/>
            <person name="Brown P.J."/>
        </authorList>
    </citation>
    <scope>NUCLEOTIDE SEQUENCE [LARGE SCALE GENOMIC DNA]</scope>
    <source>
        <strain evidence="2 3">16</strain>
    </source>
</reference>
<feature type="domain" description="ParB-like N-terminal" evidence="1">
    <location>
        <begin position="14"/>
        <end position="104"/>
    </location>
</feature>
<dbReference type="InterPro" id="IPR011111">
    <property type="entry name" value="Plasmid_RepB"/>
</dbReference>
<dbReference type="InterPro" id="IPR050336">
    <property type="entry name" value="Chromosome_partition/occlusion"/>
</dbReference>
<evidence type="ECO:0000313" key="3">
    <source>
        <dbReference type="Proteomes" id="UP000048984"/>
    </source>
</evidence>
<dbReference type="PANTHER" id="PTHR33375:SF1">
    <property type="entry name" value="CHROMOSOME-PARTITIONING PROTEIN PARB-RELATED"/>
    <property type="match status" value="1"/>
</dbReference>
<accession>A0A0P6VN06</accession>
<dbReference type="Pfam" id="PF07506">
    <property type="entry name" value="RepB"/>
    <property type="match status" value="1"/>
</dbReference>
<dbReference type="PANTHER" id="PTHR33375">
    <property type="entry name" value="CHROMOSOME-PARTITIONING PROTEIN PARB-RELATED"/>
    <property type="match status" value="1"/>
</dbReference>
<keyword evidence="3" id="KW-1185">Reference proteome</keyword>
<evidence type="ECO:0000313" key="2">
    <source>
        <dbReference type="EMBL" id="KPL53219.1"/>
    </source>
</evidence>
<name>A0A0P6VN06_9HYPH</name>
<reference evidence="2 3" key="1">
    <citation type="submission" date="2015-09" db="EMBL/GenBank/DDBJ databases">
        <authorList>
            <person name="Jackson K.R."/>
            <person name="Lunt B.L."/>
            <person name="Fisher J.N.B."/>
            <person name="Gardner A.V."/>
            <person name="Bailey M.E."/>
            <person name="Deus L.M."/>
            <person name="Earl A.S."/>
            <person name="Gibby P.D."/>
            <person name="Hartmann K.A."/>
            <person name="Liu J.E."/>
            <person name="Manci A.M."/>
            <person name="Nielsen D.A."/>
            <person name="Solomon M.B."/>
            <person name="Breakwell D.P."/>
            <person name="Burnett S.H."/>
            <person name="Grose J.H."/>
        </authorList>
    </citation>
    <scope>NUCLEOTIDE SEQUENCE [LARGE SCALE GENOMIC DNA]</scope>
    <source>
        <strain evidence="2 3">16</strain>
    </source>
</reference>
<dbReference type="SUPFAM" id="SSF109709">
    <property type="entry name" value="KorB DNA-binding domain-like"/>
    <property type="match status" value="1"/>
</dbReference>
<proteinExistence type="predicted"/>
<dbReference type="Pfam" id="PF02195">
    <property type="entry name" value="ParB_N"/>
    <property type="match status" value="1"/>
</dbReference>
<dbReference type="SMART" id="SM00470">
    <property type="entry name" value="ParB"/>
    <property type="match status" value="1"/>
</dbReference>
<dbReference type="GO" id="GO:0005694">
    <property type="term" value="C:chromosome"/>
    <property type="evidence" value="ECO:0007669"/>
    <property type="project" value="TreeGrafter"/>
</dbReference>
<dbReference type="InterPro" id="IPR003115">
    <property type="entry name" value="ParB_N"/>
</dbReference>
<comment type="caution">
    <text evidence="2">The sequence shown here is derived from an EMBL/GenBank/DDBJ whole genome shotgun (WGS) entry which is preliminary data.</text>
</comment>
<organism evidence="2 3">
    <name type="scientific">Prosthecodimorpha hirschii</name>
    <dbReference type="NCBI Taxonomy" id="665126"/>
    <lineage>
        <taxon>Bacteria</taxon>
        <taxon>Pseudomonadati</taxon>
        <taxon>Pseudomonadota</taxon>
        <taxon>Alphaproteobacteria</taxon>
        <taxon>Hyphomicrobiales</taxon>
        <taxon>Ancalomicrobiaceae</taxon>
        <taxon>Prosthecodimorpha</taxon>
    </lineage>
</organism>
<dbReference type="SUPFAM" id="SSF110849">
    <property type="entry name" value="ParB/Sulfiredoxin"/>
    <property type="match status" value="1"/>
</dbReference>
<dbReference type="InterPro" id="IPR036086">
    <property type="entry name" value="ParB/Sulfiredoxin_sf"/>
</dbReference>
<evidence type="ECO:0000259" key="1">
    <source>
        <dbReference type="SMART" id="SM00470"/>
    </source>
</evidence>
<gene>
    <name evidence="2" type="ORF">ABB55_14170</name>
</gene>
<dbReference type="STRING" id="665126.ABB55_14170"/>
<dbReference type="EMBL" id="LJYW01000001">
    <property type="protein sequence ID" value="KPL53219.1"/>
    <property type="molecule type" value="Genomic_DNA"/>
</dbReference>
<dbReference type="Proteomes" id="UP000048984">
    <property type="component" value="Unassembled WGS sequence"/>
</dbReference>
<dbReference type="Gene3D" id="3.90.1530.30">
    <property type="match status" value="1"/>
</dbReference>